<keyword evidence="8 11" id="KW-0346">Stress response</keyword>
<evidence type="ECO:0000256" key="9">
    <source>
        <dbReference type="ARBA" id="ARBA00023125"/>
    </source>
</evidence>
<dbReference type="AlphaFoldDB" id="A0A2L1GRJ1"/>
<comment type="similarity">
    <text evidence="11 13">Belongs to the RecA family. RadA subfamily.</text>
</comment>
<dbReference type="GO" id="GO:0000725">
    <property type="term" value="P:recombinational repair"/>
    <property type="evidence" value="ECO:0007669"/>
    <property type="project" value="UniProtKB-UniRule"/>
</dbReference>
<dbReference type="InterPro" id="IPR003593">
    <property type="entry name" value="AAA+_ATPase"/>
</dbReference>
<dbReference type="Gene3D" id="3.30.230.10">
    <property type="match status" value="1"/>
</dbReference>
<dbReference type="GO" id="GO:0003684">
    <property type="term" value="F:damaged DNA binding"/>
    <property type="evidence" value="ECO:0007669"/>
    <property type="project" value="InterPro"/>
</dbReference>
<comment type="domain">
    <text evidence="11">The middle region has homology to RecA with ATPase motifs including the RadA KNRFG motif, while the C-terminus is homologous to Lon protease.</text>
</comment>
<keyword evidence="16" id="KW-1185">Reference proteome</keyword>
<accession>A0A2L1GRJ1</accession>
<dbReference type="NCBIfam" id="TIGR00416">
    <property type="entry name" value="sms"/>
    <property type="match status" value="1"/>
</dbReference>
<dbReference type="Pfam" id="PF13541">
    <property type="entry name" value="ChlI"/>
    <property type="match status" value="1"/>
</dbReference>
<feature type="domain" description="RecA family profile 1" evidence="14">
    <location>
        <begin position="67"/>
        <end position="216"/>
    </location>
</feature>
<dbReference type="GO" id="GO:0005524">
    <property type="term" value="F:ATP binding"/>
    <property type="evidence" value="ECO:0007669"/>
    <property type="project" value="UniProtKB-UniRule"/>
</dbReference>
<dbReference type="InterPro" id="IPR027417">
    <property type="entry name" value="P-loop_NTPase"/>
</dbReference>
<evidence type="ECO:0000256" key="11">
    <source>
        <dbReference type="HAMAP-Rule" id="MF_01498"/>
    </source>
</evidence>
<evidence type="ECO:0000256" key="1">
    <source>
        <dbReference type="ARBA" id="ARBA00022723"/>
    </source>
</evidence>
<organism evidence="15 16">
    <name type="scientific">Desulfobulbus oralis</name>
    <dbReference type="NCBI Taxonomy" id="1986146"/>
    <lineage>
        <taxon>Bacteria</taxon>
        <taxon>Pseudomonadati</taxon>
        <taxon>Thermodesulfobacteriota</taxon>
        <taxon>Desulfobulbia</taxon>
        <taxon>Desulfobulbales</taxon>
        <taxon>Desulfobulbaceae</taxon>
        <taxon>Desulfobulbus</taxon>
    </lineage>
</organism>
<dbReference type="OrthoDB" id="9803906at2"/>
<dbReference type="CDD" id="cd01121">
    <property type="entry name" value="RadA_SMS_N"/>
    <property type="match status" value="1"/>
</dbReference>
<dbReference type="GO" id="GO:0005829">
    <property type="term" value="C:cytosol"/>
    <property type="evidence" value="ECO:0007669"/>
    <property type="project" value="TreeGrafter"/>
</dbReference>
<reference evidence="15" key="1">
    <citation type="submission" date="2017-05" db="EMBL/GenBank/DDBJ databases">
        <authorList>
            <person name="Song R."/>
            <person name="Chenine A.L."/>
            <person name="Ruprecht R.M."/>
        </authorList>
    </citation>
    <scope>NUCLEOTIDE SEQUENCE</scope>
    <source>
        <strain evidence="15">ORNL</strain>
    </source>
</reference>
<evidence type="ECO:0000256" key="8">
    <source>
        <dbReference type="ARBA" id="ARBA00023016"/>
    </source>
</evidence>
<keyword evidence="3 11" id="KW-0227">DNA damage</keyword>
<reference evidence="15" key="2">
    <citation type="journal article" date="2018" name="MBio">
        <title>Insights into the evolution of host association through the isolation and characterization of a novel human periodontal pathobiont, Desulfobulbus oralis.</title>
        <authorList>
            <person name="Cross K.L."/>
            <person name="Chirania P."/>
            <person name="Xiong W."/>
            <person name="Beall C.J."/>
            <person name="Elkins J.G."/>
            <person name="Giannone R.J."/>
            <person name="Griffen A.L."/>
            <person name="Guss A.M."/>
            <person name="Hettich R.L."/>
            <person name="Joshi S.S."/>
            <person name="Mokrzan E.M."/>
            <person name="Martin R.K."/>
            <person name="Zhulin I.B."/>
            <person name="Leys E.J."/>
            <person name="Podar M."/>
        </authorList>
    </citation>
    <scope>NUCLEOTIDE SEQUENCE [LARGE SCALE GENOMIC DNA]</scope>
    <source>
        <strain evidence="15">ORNL</strain>
    </source>
</reference>
<evidence type="ECO:0000256" key="5">
    <source>
        <dbReference type="ARBA" id="ARBA00022801"/>
    </source>
</evidence>
<keyword evidence="4 13" id="KW-0863">Zinc-finger</keyword>
<dbReference type="PRINTS" id="PR01874">
    <property type="entry name" value="DNAREPAIRADA"/>
</dbReference>
<feature type="region of interest" description="Lon-protease-like" evidence="11">
    <location>
        <begin position="352"/>
        <end position="468"/>
    </location>
</feature>
<dbReference type="KEGG" id="deo:CAY53_05275"/>
<evidence type="ECO:0000256" key="4">
    <source>
        <dbReference type="ARBA" id="ARBA00022771"/>
    </source>
</evidence>
<dbReference type="Pfam" id="PF18073">
    <property type="entry name" value="Zn_ribbon_LapB"/>
    <property type="match status" value="1"/>
</dbReference>
<dbReference type="InterPro" id="IPR014721">
    <property type="entry name" value="Ribsml_uS5_D2-typ_fold_subgr"/>
</dbReference>
<feature type="short sequence motif" description="RadA KNRFG motif" evidence="11">
    <location>
        <begin position="253"/>
        <end position="257"/>
    </location>
</feature>
<dbReference type="FunFam" id="3.40.50.300:FF:000050">
    <property type="entry name" value="DNA repair protein RadA"/>
    <property type="match status" value="1"/>
</dbReference>
<dbReference type="EMBL" id="CP021255">
    <property type="protein sequence ID" value="AVD72247.1"/>
    <property type="molecule type" value="Genomic_DNA"/>
</dbReference>
<dbReference type="SUPFAM" id="SSF54211">
    <property type="entry name" value="Ribosomal protein S5 domain 2-like"/>
    <property type="match status" value="1"/>
</dbReference>
<evidence type="ECO:0000256" key="10">
    <source>
        <dbReference type="ARBA" id="ARBA00023204"/>
    </source>
</evidence>
<dbReference type="SUPFAM" id="SSF52540">
    <property type="entry name" value="P-loop containing nucleoside triphosphate hydrolases"/>
    <property type="match status" value="1"/>
</dbReference>
<dbReference type="RefSeq" id="WP_104937453.1">
    <property type="nucleotide sequence ID" value="NZ_CP021255.1"/>
</dbReference>
<sequence length="468" mass="49809">MTQPGKTKTLFRCRQCGFESRKWLGRCPDCGAWDSLVESAATPPAARRHTGAEAQALVNGGGPAPEDSQRLVTGIAELDRVLGGGIVPGSLVLIGGDPGIGKSTLLLQFMTGVAAAYGQVLYVTGEESLSQIRMRAGRLGLAESGIAVSTETCVEAIVELAAKMRPVLLAVDSIQTVSSEEVASTPGSITQVRESAARLLALAKRENIPVFLVGHVTKDGSLAGPRVLEHMVDTVLYFEGDRGQMFRLLRTVKNRFGSTNEIGVFTMREQGLAEVANPSALFLAERPEGAAGSVVLPSMEGTRPIMVEVQALVSRSNGGSGRRTAIGVDAQRLALLTAVLEKKQGINLIDHDIFLNIAGGIRIDEPALDLGVAAALLSSYLERPIDAHTVVCGEIGLAGEVRAVGQMEQRLKEAARLGFTRFLLPVAAWRQVQEQKKRVRGMALVAIANVGELAEALFAAEQYKQIEK</sequence>
<dbReference type="HAMAP" id="MF_01498">
    <property type="entry name" value="RadA_bact"/>
    <property type="match status" value="1"/>
</dbReference>
<dbReference type="PROSITE" id="PS50162">
    <property type="entry name" value="RECA_2"/>
    <property type="match status" value="1"/>
</dbReference>
<keyword evidence="1 11" id="KW-0479">Metal-binding</keyword>
<keyword evidence="7 11" id="KW-0067">ATP-binding</keyword>
<evidence type="ECO:0000313" key="16">
    <source>
        <dbReference type="Proteomes" id="UP000239867"/>
    </source>
</evidence>
<feature type="binding site" evidence="11">
    <location>
        <begin position="96"/>
        <end position="103"/>
    </location>
    <ligand>
        <name>ATP</name>
        <dbReference type="ChEBI" id="CHEBI:30616"/>
    </ligand>
</feature>
<dbReference type="InterPro" id="IPR020588">
    <property type="entry name" value="RecA_ATP-bd"/>
</dbReference>
<comment type="function">
    <text evidence="11">Plays a role in repairing double-strand DNA breaks, probably involving stabilizing or processing branched DNA or blocked replication forks.</text>
</comment>
<dbReference type="GO" id="GO:0008270">
    <property type="term" value="F:zinc ion binding"/>
    <property type="evidence" value="ECO:0007669"/>
    <property type="project" value="UniProtKB-KW"/>
</dbReference>
<evidence type="ECO:0000313" key="15">
    <source>
        <dbReference type="EMBL" id="AVD72247.1"/>
    </source>
</evidence>
<keyword evidence="2 11" id="KW-0547">Nucleotide-binding</keyword>
<keyword evidence="10 11" id="KW-0234">DNA repair</keyword>
<evidence type="ECO:0000256" key="2">
    <source>
        <dbReference type="ARBA" id="ARBA00022741"/>
    </source>
</evidence>
<dbReference type="Pfam" id="PF06745">
    <property type="entry name" value="ATPase"/>
    <property type="match status" value="1"/>
</dbReference>
<evidence type="ECO:0000256" key="12">
    <source>
        <dbReference type="NCBIfam" id="TIGR00416"/>
    </source>
</evidence>
<dbReference type="SMART" id="SM00382">
    <property type="entry name" value="AAA"/>
    <property type="match status" value="1"/>
</dbReference>
<name>A0A2L1GRJ1_9BACT</name>
<keyword evidence="5" id="KW-0378">Hydrolase</keyword>
<dbReference type="InterPro" id="IPR014774">
    <property type="entry name" value="KaiC-like_dom"/>
</dbReference>
<evidence type="ECO:0000256" key="7">
    <source>
        <dbReference type="ARBA" id="ARBA00022840"/>
    </source>
</evidence>
<evidence type="ECO:0000259" key="14">
    <source>
        <dbReference type="PROSITE" id="PS50162"/>
    </source>
</evidence>
<keyword evidence="9 11" id="KW-0238">DNA-binding</keyword>
<dbReference type="GO" id="GO:0140664">
    <property type="term" value="F:ATP-dependent DNA damage sensor activity"/>
    <property type="evidence" value="ECO:0007669"/>
    <property type="project" value="InterPro"/>
</dbReference>
<evidence type="ECO:0000256" key="13">
    <source>
        <dbReference type="RuleBase" id="RU003555"/>
    </source>
</evidence>
<dbReference type="InterPro" id="IPR020568">
    <property type="entry name" value="Ribosomal_Su5_D2-typ_SF"/>
</dbReference>
<protein>
    <recommendedName>
        <fullName evidence="11 12">DNA repair protein RadA</fullName>
    </recommendedName>
</protein>
<gene>
    <name evidence="11" type="primary">radA</name>
    <name evidence="15" type="ORF">CAY53_05275</name>
</gene>
<dbReference type="PANTHER" id="PTHR32472:SF10">
    <property type="entry name" value="DNA REPAIR PROTEIN RADA-LIKE PROTEIN"/>
    <property type="match status" value="1"/>
</dbReference>
<comment type="function">
    <text evidence="13">DNA-dependent ATPase involved in processing of recombination intermediates, plays a role in repairing DNA breaks. Stimulates the branch migration of RecA-mediated strand transfer reactions, allowing the 3' invading strand to extend heteroduplex DNA faster. Binds ssDNA in the presence of ADP but not other nucleotides, has ATPase activity that is stimulated by ssDNA and various branched DNA structures, but inhibited by SSB. Does not have RecA's homology-searching function.</text>
</comment>
<proteinExistence type="inferred from homology"/>
<dbReference type="GO" id="GO:0016787">
    <property type="term" value="F:hydrolase activity"/>
    <property type="evidence" value="ECO:0007669"/>
    <property type="project" value="UniProtKB-KW"/>
</dbReference>
<dbReference type="InterPro" id="IPR041166">
    <property type="entry name" value="Rubredoxin_2"/>
</dbReference>
<dbReference type="Proteomes" id="UP000239867">
    <property type="component" value="Chromosome"/>
</dbReference>
<keyword evidence="6 13" id="KW-0862">Zinc</keyword>
<dbReference type="Gene3D" id="3.40.50.300">
    <property type="entry name" value="P-loop containing nucleotide triphosphate hydrolases"/>
    <property type="match status" value="1"/>
</dbReference>
<evidence type="ECO:0000256" key="3">
    <source>
        <dbReference type="ARBA" id="ARBA00022763"/>
    </source>
</evidence>
<evidence type="ECO:0000256" key="6">
    <source>
        <dbReference type="ARBA" id="ARBA00022833"/>
    </source>
</evidence>
<dbReference type="PANTHER" id="PTHR32472">
    <property type="entry name" value="DNA REPAIR PROTEIN RADA"/>
    <property type="match status" value="1"/>
</dbReference>
<dbReference type="InterPro" id="IPR004504">
    <property type="entry name" value="DNA_repair_RadA"/>
</dbReference>